<protein>
    <submittedName>
        <fullName evidence="14">Putative cation efflux protein</fullName>
    </submittedName>
</protein>
<feature type="transmembrane region" description="Helical" evidence="12">
    <location>
        <begin position="166"/>
        <end position="187"/>
    </location>
</feature>
<evidence type="ECO:0000256" key="4">
    <source>
        <dbReference type="ARBA" id="ARBA00022692"/>
    </source>
</evidence>
<dbReference type="SUPFAM" id="SSF161111">
    <property type="entry name" value="Cation efflux protein transmembrane domain-like"/>
    <property type="match status" value="1"/>
</dbReference>
<feature type="transmembrane region" description="Helical" evidence="12">
    <location>
        <begin position="229"/>
        <end position="252"/>
    </location>
</feature>
<evidence type="ECO:0000256" key="6">
    <source>
        <dbReference type="ARBA" id="ARBA00022833"/>
    </source>
</evidence>
<evidence type="ECO:0000256" key="5">
    <source>
        <dbReference type="ARBA" id="ARBA00022753"/>
    </source>
</evidence>
<dbReference type="PANTHER" id="PTHR31937:SF2">
    <property type="entry name" value="TRANSMEMBRANE PROTEIN 163"/>
    <property type="match status" value="1"/>
</dbReference>
<dbReference type="InterPro" id="IPR026765">
    <property type="entry name" value="Tmem163"/>
</dbReference>
<feature type="transmembrane region" description="Helical" evidence="12">
    <location>
        <begin position="139"/>
        <end position="160"/>
    </location>
</feature>
<keyword evidence="5" id="KW-0967">Endosome</keyword>
<keyword evidence="8" id="KW-0770">Synapse</keyword>
<keyword evidence="4 12" id="KW-0812">Transmembrane</keyword>
<dbReference type="GO" id="GO:0008324">
    <property type="term" value="F:monoatomic cation transmembrane transporter activity"/>
    <property type="evidence" value="ECO:0007669"/>
    <property type="project" value="InterPro"/>
</dbReference>
<dbReference type="HOGENOM" id="CLU_820922_0_0_11"/>
<dbReference type="PANTHER" id="PTHR31937">
    <property type="entry name" value="TRANSMEMBRANE PROTEIN 163"/>
    <property type="match status" value="1"/>
</dbReference>
<evidence type="ECO:0000256" key="2">
    <source>
        <dbReference type="ARBA" id="ARBA00004644"/>
    </source>
</evidence>
<evidence type="ECO:0000256" key="7">
    <source>
        <dbReference type="ARBA" id="ARBA00022989"/>
    </source>
</evidence>
<dbReference type="EMBL" id="CP003876">
    <property type="protein sequence ID" value="AFU00216.1"/>
    <property type="molecule type" value="Genomic_DNA"/>
</dbReference>
<feature type="transmembrane region" description="Helical" evidence="12">
    <location>
        <begin position="199"/>
        <end position="217"/>
    </location>
</feature>
<reference evidence="14 15" key="1">
    <citation type="journal article" date="2012" name="J. Bacteriol.">
        <title>Complete genome sequence of Nocardia brasiliensis HUJEG-1.</title>
        <authorList>
            <person name="Vera-Cabrera L."/>
            <person name="Ortiz-Lopez R."/>
            <person name="Elizondo-Gonzalez R."/>
            <person name="Perez-Maya A.A."/>
            <person name="Ocampo-Candiani J."/>
        </authorList>
    </citation>
    <scope>NUCLEOTIDE SEQUENCE [LARGE SCALE GENOMIC DNA]</scope>
    <source>
        <strain evidence="15">ATCC 700358</strain>
    </source>
</reference>
<evidence type="ECO:0000256" key="1">
    <source>
        <dbReference type="ARBA" id="ARBA00004146"/>
    </source>
</evidence>
<evidence type="ECO:0000256" key="8">
    <source>
        <dbReference type="ARBA" id="ARBA00023018"/>
    </source>
</evidence>
<keyword evidence="10" id="KW-0968">Cytoplasmic vesicle</keyword>
<keyword evidence="9 12" id="KW-0472">Membrane</keyword>
<feature type="region of interest" description="Disordered" evidence="11">
    <location>
        <begin position="1"/>
        <end position="106"/>
    </location>
</feature>
<keyword evidence="6" id="KW-0862">Zinc</keyword>
<dbReference type="Gene3D" id="1.20.1510.10">
    <property type="entry name" value="Cation efflux protein transmembrane domain"/>
    <property type="match status" value="1"/>
</dbReference>
<dbReference type="GO" id="GO:0031410">
    <property type="term" value="C:cytoplasmic vesicle"/>
    <property type="evidence" value="ECO:0007669"/>
    <property type="project" value="UniProtKB-KW"/>
</dbReference>
<gene>
    <name evidence="14" type="ORF">O3I_011275</name>
</gene>
<feature type="compositionally biased region" description="Low complexity" evidence="11">
    <location>
        <begin position="59"/>
        <end position="83"/>
    </location>
</feature>
<dbReference type="GO" id="GO:0016020">
    <property type="term" value="C:membrane"/>
    <property type="evidence" value="ECO:0007669"/>
    <property type="project" value="InterPro"/>
</dbReference>
<dbReference type="eggNOG" id="COG0053">
    <property type="taxonomic scope" value="Bacteria"/>
</dbReference>
<feature type="transmembrane region" description="Helical" evidence="12">
    <location>
        <begin position="273"/>
        <end position="294"/>
    </location>
</feature>
<dbReference type="AlphaFoldDB" id="K0EXA9"/>
<evidence type="ECO:0000256" key="12">
    <source>
        <dbReference type="SAM" id="Phobius"/>
    </source>
</evidence>
<dbReference type="Pfam" id="PF01545">
    <property type="entry name" value="Cation_efflux"/>
    <property type="match status" value="1"/>
</dbReference>
<dbReference type="InterPro" id="IPR058533">
    <property type="entry name" value="Cation_efflux_TM"/>
</dbReference>
<dbReference type="InterPro" id="IPR027469">
    <property type="entry name" value="Cation_efflux_TMD_sf"/>
</dbReference>
<evidence type="ECO:0000256" key="3">
    <source>
        <dbReference type="ARBA" id="ARBA00008731"/>
    </source>
</evidence>
<sequence length="338" mass="34689">MLLMSTPQGMPAQRAASVPPATPRANSALPEPIPLSTHPSKIASSSASAPTPAAPAPAPSTSAPAASAPSSSASAAAPSTSAPTRDDAGIRIETGQFDGTGSETLSLPDAHTASAIDLIHGATPLAPARRAILSRRIRWFVAATITYNVIEAIVALSEGARVSSTALIGFGLDSVIEVSSAAAVAWQFAGRDPERREKVALRIIAFSFFALAAYVTVDAVRALLGVGEAQHSPIGIGLAAASLLVMPVLSWLQRRAGRELGSASAVADSKQTLLCTYLSAVLLVGLLLNALFGWSWADPLAALAIAAIAVREGRNAWHGQTCCPTPSHPIETTCCTEH</sequence>
<evidence type="ECO:0000313" key="15">
    <source>
        <dbReference type="Proteomes" id="UP000006304"/>
    </source>
</evidence>
<keyword evidence="7 12" id="KW-1133">Transmembrane helix</keyword>
<evidence type="ECO:0000313" key="14">
    <source>
        <dbReference type="EMBL" id="AFU00216.1"/>
    </source>
</evidence>
<dbReference type="Proteomes" id="UP000006304">
    <property type="component" value="Chromosome"/>
</dbReference>
<feature type="domain" description="Cation efflux protein transmembrane" evidence="13">
    <location>
        <begin position="145"/>
        <end position="312"/>
    </location>
</feature>
<comment type="similarity">
    <text evidence="3">Belongs to the TMEM163 family.</text>
</comment>
<dbReference type="STRING" id="1133849.O3I_011275"/>
<organism evidence="14 15">
    <name type="scientific">Nocardia brasiliensis (strain ATCC 700358 / HUJEG-1)</name>
    <dbReference type="NCBI Taxonomy" id="1133849"/>
    <lineage>
        <taxon>Bacteria</taxon>
        <taxon>Bacillati</taxon>
        <taxon>Actinomycetota</taxon>
        <taxon>Actinomycetes</taxon>
        <taxon>Mycobacteriales</taxon>
        <taxon>Nocardiaceae</taxon>
        <taxon>Nocardia</taxon>
    </lineage>
</organism>
<comment type="subcellular location">
    <subcellularLocation>
        <location evidence="2">Cytoplasmic vesicle</location>
        <location evidence="2">Secretory vesicle</location>
        <location evidence="2">Synaptic vesicle membrane</location>
        <topology evidence="2">Multi-pass membrane protein</topology>
    </subcellularLocation>
    <subcellularLocation>
        <location evidence="1">Early endosome membrane</location>
    </subcellularLocation>
</comment>
<evidence type="ECO:0000256" key="9">
    <source>
        <dbReference type="ARBA" id="ARBA00023136"/>
    </source>
</evidence>
<accession>K0EXA9</accession>
<keyword evidence="15" id="KW-1185">Reference proteome</keyword>
<evidence type="ECO:0000256" key="11">
    <source>
        <dbReference type="SAM" id="MobiDB-lite"/>
    </source>
</evidence>
<name>K0EXA9_NOCB7</name>
<evidence type="ECO:0000256" key="10">
    <source>
        <dbReference type="ARBA" id="ARBA00023329"/>
    </source>
</evidence>
<dbReference type="KEGG" id="nbr:O3I_011275"/>
<evidence type="ECO:0000259" key="13">
    <source>
        <dbReference type="Pfam" id="PF01545"/>
    </source>
</evidence>
<proteinExistence type="inferred from homology"/>